<reference evidence="10 11" key="1">
    <citation type="journal article" date="2023" name="Life. Sci Alliance">
        <title>Evolutionary insights into 3D genome organization and epigenetic landscape of Vigna mungo.</title>
        <authorList>
            <person name="Junaid A."/>
            <person name="Singh B."/>
            <person name="Bhatia S."/>
        </authorList>
    </citation>
    <scope>NUCLEOTIDE SEQUENCE [LARGE SCALE GENOMIC DNA]</scope>
    <source>
        <strain evidence="10">Urdbean</strain>
    </source>
</reference>
<proteinExistence type="inferred from homology"/>
<accession>A0AAQ3NUG8</accession>
<dbReference type="SUPFAM" id="SSF51126">
    <property type="entry name" value="Pectin lyase-like"/>
    <property type="match status" value="1"/>
</dbReference>
<dbReference type="GO" id="GO:0071555">
    <property type="term" value="P:cell wall organization"/>
    <property type="evidence" value="ECO:0007669"/>
    <property type="project" value="UniProtKB-KW"/>
</dbReference>
<protein>
    <recommendedName>
        <fullName evidence="12">Polygalacturonase</fullName>
    </recommendedName>
</protein>
<evidence type="ECO:0000313" key="10">
    <source>
        <dbReference type="EMBL" id="WVZ16274.1"/>
    </source>
</evidence>
<evidence type="ECO:0000256" key="1">
    <source>
        <dbReference type="ARBA" id="ARBA00004191"/>
    </source>
</evidence>
<dbReference type="AlphaFoldDB" id="A0AAQ3NUG8"/>
<dbReference type="Gene3D" id="2.160.20.10">
    <property type="entry name" value="Single-stranded right-handed beta-helix, Pectin lyase-like"/>
    <property type="match status" value="2"/>
</dbReference>
<evidence type="ECO:0008006" key="12">
    <source>
        <dbReference type="Google" id="ProtNLM"/>
    </source>
</evidence>
<keyword evidence="11" id="KW-1185">Reference proteome</keyword>
<feature type="chain" id="PRO_5042878382" description="Polygalacturonase" evidence="9">
    <location>
        <begin position="20"/>
        <end position="323"/>
    </location>
</feature>
<keyword evidence="6 8" id="KW-0326">Glycosidase</keyword>
<evidence type="ECO:0000256" key="9">
    <source>
        <dbReference type="SAM" id="SignalP"/>
    </source>
</evidence>
<gene>
    <name evidence="10" type="ORF">V8G54_009256</name>
</gene>
<keyword evidence="5 8" id="KW-0378">Hydrolase</keyword>
<evidence type="ECO:0000256" key="7">
    <source>
        <dbReference type="ARBA" id="ARBA00023316"/>
    </source>
</evidence>
<name>A0AAQ3NUG8_VIGMU</name>
<organism evidence="10 11">
    <name type="scientific">Vigna mungo</name>
    <name type="common">Black gram</name>
    <name type="synonym">Phaseolus mungo</name>
    <dbReference type="NCBI Taxonomy" id="3915"/>
    <lineage>
        <taxon>Eukaryota</taxon>
        <taxon>Viridiplantae</taxon>
        <taxon>Streptophyta</taxon>
        <taxon>Embryophyta</taxon>
        <taxon>Tracheophyta</taxon>
        <taxon>Spermatophyta</taxon>
        <taxon>Magnoliopsida</taxon>
        <taxon>eudicotyledons</taxon>
        <taxon>Gunneridae</taxon>
        <taxon>Pentapetalae</taxon>
        <taxon>rosids</taxon>
        <taxon>fabids</taxon>
        <taxon>Fabales</taxon>
        <taxon>Fabaceae</taxon>
        <taxon>Papilionoideae</taxon>
        <taxon>50 kb inversion clade</taxon>
        <taxon>NPAAA clade</taxon>
        <taxon>indigoferoid/millettioid clade</taxon>
        <taxon>Phaseoleae</taxon>
        <taxon>Vigna</taxon>
    </lineage>
</organism>
<keyword evidence="9" id="KW-0732">Signal</keyword>
<dbReference type="PANTHER" id="PTHR31375">
    <property type="match status" value="1"/>
</dbReference>
<dbReference type="EMBL" id="CP144698">
    <property type="protein sequence ID" value="WVZ16274.1"/>
    <property type="molecule type" value="Genomic_DNA"/>
</dbReference>
<comment type="similarity">
    <text evidence="2 8">Belongs to the glycosyl hydrolase 28 family.</text>
</comment>
<dbReference type="GO" id="GO:0005975">
    <property type="term" value="P:carbohydrate metabolic process"/>
    <property type="evidence" value="ECO:0007669"/>
    <property type="project" value="InterPro"/>
</dbReference>
<evidence type="ECO:0000256" key="3">
    <source>
        <dbReference type="ARBA" id="ARBA00022512"/>
    </source>
</evidence>
<dbReference type="InterPro" id="IPR011050">
    <property type="entry name" value="Pectin_lyase_fold/virulence"/>
</dbReference>
<evidence type="ECO:0000256" key="4">
    <source>
        <dbReference type="ARBA" id="ARBA00022525"/>
    </source>
</evidence>
<sequence>MQRLITRVLILCFISQCLCDISMDESENTIYDVRNYGANGNGKSDDSKAFMDAWNDICGREGTPTLLIPQNRVFLVKRNIIMKGPCKATNINIQLQGRIVAPEKNEWQGDKSTMIYFTNINGLRIVGKGGSMDGFGSSWWPCKNCPRPSVIGFNACNDLSVSNLIITNSPKAHITINGCKGAIFSHVSIRSPADSPNTDGIDISSSKNIFIKDSNIASGDDCIAIIGDSSYINATGIACGPGHGIRVDQNGGEGVQVSEVTFRGFRGTSADDRAIDLACGSPGCFNILLDEIKIVSSQPGKPASCSCTNVHGTSTSTIPNCNY</sequence>
<dbReference type="SMART" id="SM00710">
    <property type="entry name" value="PbH1"/>
    <property type="match status" value="3"/>
</dbReference>
<dbReference type="Proteomes" id="UP001374535">
    <property type="component" value="Chromosome 3"/>
</dbReference>
<evidence type="ECO:0000256" key="2">
    <source>
        <dbReference type="ARBA" id="ARBA00008834"/>
    </source>
</evidence>
<dbReference type="InterPro" id="IPR000743">
    <property type="entry name" value="Glyco_hydro_28"/>
</dbReference>
<keyword evidence="7" id="KW-0961">Cell wall biogenesis/degradation</keyword>
<evidence type="ECO:0000313" key="11">
    <source>
        <dbReference type="Proteomes" id="UP001374535"/>
    </source>
</evidence>
<dbReference type="GO" id="GO:0004650">
    <property type="term" value="F:polygalacturonase activity"/>
    <property type="evidence" value="ECO:0007669"/>
    <property type="project" value="InterPro"/>
</dbReference>
<evidence type="ECO:0000256" key="8">
    <source>
        <dbReference type="RuleBase" id="RU361169"/>
    </source>
</evidence>
<dbReference type="InterPro" id="IPR012334">
    <property type="entry name" value="Pectin_lyas_fold"/>
</dbReference>
<keyword evidence="3" id="KW-0134">Cell wall</keyword>
<feature type="signal peptide" evidence="9">
    <location>
        <begin position="1"/>
        <end position="19"/>
    </location>
</feature>
<evidence type="ECO:0000256" key="5">
    <source>
        <dbReference type="ARBA" id="ARBA00022801"/>
    </source>
</evidence>
<evidence type="ECO:0000256" key="6">
    <source>
        <dbReference type="ARBA" id="ARBA00023295"/>
    </source>
</evidence>
<keyword evidence="4" id="KW-0964">Secreted</keyword>
<dbReference type="InterPro" id="IPR006626">
    <property type="entry name" value="PbH1"/>
</dbReference>
<dbReference type="Pfam" id="PF00295">
    <property type="entry name" value="Glyco_hydro_28"/>
    <property type="match status" value="2"/>
</dbReference>
<comment type="subcellular location">
    <subcellularLocation>
        <location evidence="1">Secreted</location>
        <location evidence="1">Cell wall</location>
    </subcellularLocation>
</comment>